<gene>
    <name evidence="2" type="ORF">KFK09_009215</name>
</gene>
<keyword evidence="3" id="KW-1185">Reference proteome</keyword>
<dbReference type="EMBL" id="JAGYWB010000007">
    <property type="protein sequence ID" value="KAI0516538.1"/>
    <property type="molecule type" value="Genomic_DNA"/>
</dbReference>
<dbReference type="OrthoDB" id="671689at2759"/>
<dbReference type="AlphaFoldDB" id="A0A8T3BQ43"/>
<reference evidence="2" key="1">
    <citation type="journal article" date="2022" name="Front. Genet.">
        <title>Chromosome-Scale Assembly of the Dendrobium nobile Genome Provides Insights Into the Molecular Mechanism of the Biosynthesis of the Medicinal Active Ingredient of Dendrobium.</title>
        <authorList>
            <person name="Xu Q."/>
            <person name="Niu S.-C."/>
            <person name="Li K.-L."/>
            <person name="Zheng P.-J."/>
            <person name="Zhang X.-J."/>
            <person name="Jia Y."/>
            <person name="Liu Y."/>
            <person name="Niu Y.-X."/>
            <person name="Yu L.-H."/>
            <person name="Chen D.-F."/>
            <person name="Zhang G.-Q."/>
        </authorList>
    </citation>
    <scope>NUCLEOTIDE SEQUENCE</scope>
    <source>
        <tissue evidence="2">Leaf</tissue>
    </source>
</reference>
<evidence type="ECO:0000313" key="3">
    <source>
        <dbReference type="Proteomes" id="UP000829196"/>
    </source>
</evidence>
<evidence type="ECO:0000313" key="2">
    <source>
        <dbReference type="EMBL" id="KAI0516538.1"/>
    </source>
</evidence>
<dbReference type="Pfam" id="PF03017">
    <property type="entry name" value="Transposase_23"/>
    <property type="match status" value="1"/>
</dbReference>
<proteinExistence type="predicted"/>
<sequence>MKSIQQATNTTLLRATQYSQNGDVHSFNINTLIQVRTKVAIKNVLDSIKIVAIGYIQSMDPTHRVGNYLLGPNWCSVHINILVNWKEHLIRPYSTLTTIEQTIGTYVS</sequence>
<dbReference type="InterPro" id="IPR004264">
    <property type="entry name" value="Transposase_23"/>
</dbReference>
<comment type="caution">
    <text evidence="2">The sequence shown here is derived from an EMBL/GenBank/DDBJ whole genome shotgun (WGS) entry which is preliminary data.</text>
</comment>
<dbReference type="Proteomes" id="UP000829196">
    <property type="component" value="Unassembled WGS sequence"/>
</dbReference>
<organism evidence="2 3">
    <name type="scientific">Dendrobium nobile</name>
    <name type="common">Orchid</name>
    <dbReference type="NCBI Taxonomy" id="94219"/>
    <lineage>
        <taxon>Eukaryota</taxon>
        <taxon>Viridiplantae</taxon>
        <taxon>Streptophyta</taxon>
        <taxon>Embryophyta</taxon>
        <taxon>Tracheophyta</taxon>
        <taxon>Spermatophyta</taxon>
        <taxon>Magnoliopsida</taxon>
        <taxon>Liliopsida</taxon>
        <taxon>Asparagales</taxon>
        <taxon>Orchidaceae</taxon>
        <taxon>Epidendroideae</taxon>
        <taxon>Malaxideae</taxon>
        <taxon>Dendrobiinae</taxon>
        <taxon>Dendrobium</taxon>
    </lineage>
</organism>
<accession>A0A8T3BQ43</accession>
<feature type="domain" description="Transposase Tnp1/En/Spm-like" evidence="1">
    <location>
        <begin position="49"/>
        <end position="102"/>
    </location>
</feature>
<protein>
    <recommendedName>
        <fullName evidence="1">Transposase Tnp1/En/Spm-like domain-containing protein</fullName>
    </recommendedName>
</protein>
<evidence type="ECO:0000259" key="1">
    <source>
        <dbReference type="Pfam" id="PF03017"/>
    </source>
</evidence>
<name>A0A8T3BQ43_DENNO</name>